<name>A0ABN9R9Q9_9DINO</name>
<gene>
    <name evidence="2" type="ORF">PCOR1329_LOCUS18221</name>
</gene>
<evidence type="ECO:0000256" key="1">
    <source>
        <dbReference type="SAM" id="MobiDB-lite"/>
    </source>
</evidence>
<organism evidence="2 3">
    <name type="scientific">Prorocentrum cordatum</name>
    <dbReference type="NCBI Taxonomy" id="2364126"/>
    <lineage>
        <taxon>Eukaryota</taxon>
        <taxon>Sar</taxon>
        <taxon>Alveolata</taxon>
        <taxon>Dinophyceae</taxon>
        <taxon>Prorocentrales</taxon>
        <taxon>Prorocentraceae</taxon>
        <taxon>Prorocentrum</taxon>
    </lineage>
</organism>
<feature type="compositionally biased region" description="Low complexity" evidence="1">
    <location>
        <begin position="357"/>
        <end position="382"/>
    </location>
</feature>
<keyword evidence="3" id="KW-1185">Reference proteome</keyword>
<dbReference type="Proteomes" id="UP001189429">
    <property type="component" value="Unassembled WGS sequence"/>
</dbReference>
<dbReference type="EMBL" id="CAUYUJ010005713">
    <property type="protein sequence ID" value="CAK0814694.1"/>
    <property type="molecule type" value="Genomic_DNA"/>
</dbReference>
<evidence type="ECO:0000313" key="3">
    <source>
        <dbReference type="Proteomes" id="UP001189429"/>
    </source>
</evidence>
<feature type="region of interest" description="Disordered" evidence="1">
    <location>
        <begin position="79"/>
        <end position="103"/>
    </location>
</feature>
<feature type="region of interest" description="Disordered" evidence="1">
    <location>
        <begin position="335"/>
        <end position="382"/>
    </location>
</feature>
<evidence type="ECO:0000313" key="2">
    <source>
        <dbReference type="EMBL" id="CAK0814694.1"/>
    </source>
</evidence>
<reference evidence="2" key="1">
    <citation type="submission" date="2023-10" db="EMBL/GenBank/DDBJ databases">
        <authorList>
            <person name="Chen Y."/>
            <person name="Shah S."/>
            <person name="Dougan E. K."/>
            <person name="Thang M."/>
            <person name="Chan C."/>
        </authorList>
    </citation>
    <scope>NUCLEOTIDE SEQUENCE [LARGE SCALE GENOMIC DNA]</scope>
</reference>
<proteinExistence type="predicted"/>
<protein>
    <submittedName>
        <fullName evidence="2">Uncharacterized protein</fullName>
    </submittedName>
</protein>
<sequence>MGPPVCSRGPRQITPVTRASSAPRLLPAAGRTLTRPSSMGCGAPWASGAAGQASSASAPSTAAAMSPRLAAMRGRPISTLQTSQPARRPAWPPPSATTPAPAATARTARAGAAQLRAKVHAARERAALRRQRRARDRQARHRIGLRGEQHGLAFLQRFKVRRPAQASYDKDVSELLDKWGISDLRAMPVARLDRGLAEHFDDLYLSGYQAEAGPRLPAAVCHRCPRLGRGGLDVLHEARAAMAGFRARARSQSRLPLAKPWVPGVIGLAIVERDFEFALALLLARDTWARLPSDFAALLTTSVVGPGRGPTRHWGFLLYPVEGGFLCKSAAARPTTRGRCSGTPAGRRGRTARWPCSGRRGPAGSACSASARAAPPRGSPAS</sequence>
<comment type="caution">
    <text evidence="2">The sequence shown here is derived from an EMBL/GenBank/DDBJ whole genome shotgun (WGS) entry which is preliminary data.</text>
</comment>
<accession>A0ABN9R9Q9</accession>
<feature type="region of interest" description="Disordered" evidence="1">
    <location>
        <begin position="1"/>
        <end position="36"/>
    </location>
</feature>